<accession>A0A5J6MIM6</accession>
<feature type="domain" description="Histidine kinase" evidence="10">
    <location>
        <begin position="171"/>
        <end position="389"/>
    </location>
</feature>
<evidence type="ECO:0000256" key="7">
    <source>
        <dbReference type="ARBA" id="ARBA00022840"/>
    </source>
</evidence>
<comment type="catalytic activity">
    <reaction evidence="1">
        <text>ATP + protein L-histidine = ADP + protein N-phospho-L-histidine.</text>
        <dbReference type="EC" id="2.7.13.3"/>
    </reaction>
</comment>
<dbReference type="PANTHER" id="PTHR43065">
    <property type="entry name" value="SENSOR HISTIDINE KINASE"/>
    <property type="match status" value="1"/>
</dbReference>
<feature type="region of interest" description="Disordered" evidence="9">
    <location>
        <begin position="19"/>
        <end position="39"/>
    </location>
</feature>
<dbReference type="InterPro" id="IPR000014">
    <property type="entry name" value="PAS"/>
</dbReference>
<keyword evidence="8" id="KW-0902">Two-component regulatory system</keyword>
<evidence type="ECO:0000256" key="1">
    <source>
        <dbReference type="ARBA" id="ARBA00000085"/>
    </source>
</evidence>
<evidence type="ECO:0000259" key="10">
    <source>
        <dbReference type="PROSITE" id="PS50109"/>
    </source>
</evidence>
<keyword evidence="5" id="KW-0547">Nucleotide-binding</keyword>
<dbReference type="SMART" id="SM00091">
    <property type="entry name" value="PAS"/>
    <property type="match status" value="1"/>
</dbReference>
<evidence type="ECO:0000256" key="5">
    <source>
        <dbReference type="ARBA" id="ARBA00022741"/>
    </source>
</evidence>
<evidence type="ECO:0000313" key="11">
    <source>
        <dbReference type="EMBL" id="QEX17219.1"/>
    </source>
</evidence>
<reference evidence="11 12" key="1">
    <citation type="submission" date="2019-08" db="EMBL/GenBank/DDBJ databases">
        <title>Hyperibacter terrae gen. nov., sp. nov. and Hyperibacter viscosus sp. nov., two new members in the family Rhodospirillaceae isolated from the rhizosphere of Hypericum perforatum.</title>
        <authorList>
            <person name="Noviana Z."/>
        </authorList>
    </citation>
    <scope>NUCLEOTIDE SEQUENCE [LARGE SCALE GENOMIC DNA]</scope>
    <source>
        <strain evidence="11 12">R5913</strain>
    </source>
</reference>
<dbReference type="SMART" id="SM00388">
    <property type="entry name" value="HisKA"/>
    <property type="match status" value="1"/>
</dbReference>
<dbReference type="OrthoDB" id="9789238at2"/>
<dbReference type="AlphaFoldDB" id="A0A5J6MIM6"/>
<dbReference type="PROSITE" id="PS50109">
    <property type="entry name" value="HIS_KIN"/>
    <property type="match status" value="1"/>
</dbReference>
<dbReference type="SUPFAM" id="SSF47384">
    <property type="entry name" value="Homodimeric domain of signal transducing histidine kinase"/>
    <property type="match status" value="1"/>
</dbReference>
<keyword evidence="4" id="KW-0808">Transferase</keyword>
<organism evidence="11 12">
    <name type="scientific">Hypericibacter terrae</name>
    <dbReference type="NCBI Taxonomy" id="2602015"/>
    <lineage>
        <taxon>Bacteria</taxon>
        <taxon>Pseudomonadati</taxon>
        <taxon>Pseudomonadota</taxon>
        <taxon>Alphaproteobacteria</taxon>
        <taxon>Rhodospirillales</taxon>
        <taxon>Dongiaceae</taxon>
        <taxon>Hypericibacter</taxon>
    </lineage>
</organism>
<dbReference type="Gene3D" id="3.30.450.20">
    <property type="entry name" value="PAS domain"/>
    <property type="match status" value="1"/>
</dbReference>
<sequence>MSARTATLVPVRAVAARDLNSDKGNAGDDPRGPANQDGPAASELLEALPLPLIALDDADRIGVVNGAAEQFLGASAAHLRGRALTEILVGDSPLLALVHQVRQDGVALSEEACVVESPRFGRREAAVDLAPLANRSGWVAILLRERLIARGLDRQAQQQGAVRSLNAMAALLAHEIKNPLSGIRGAAQLIEPDLPPSRQMLAALIREEADRIRGLVDRMEMFAQAAPVAFSTLNIHEVLDHVRHLGEAGVADGRTVIADYDPSLPLLHGHRDLLIQLFLNLFKNAAEATQPKTGRIRLITRYRQGAKLTRPGGGAAPHLPLAVSIEDNGSGVPDALQARLFDPFVTSKATGKGLGLALAAKIVADHGGAIEFESVPGRTVFIVLLPAAVEN</sequence>
<proteinExistence type="predicted"/>
<keyword evidence="6 11" id="KW-0418">Kinase</keyword>
<dbReference type="Gene3D" id="1.10.287.130">
    <property type="match status" value="1"/>
</dbReference>
<evidence type="ECO:0000313" key="12">
    <source>
        <dbReference type="Proteomes" id="UP000326202"/>
    </source>
</evidence>
<evidence type="ECO:0000256" key="2">
    <source>
        <dbReference type="ARBA" id="ARBA00012438"/>
    </source>
</evidence>
<dbReference type="PANTHER" id="PTHR43065:SF10">
    <property type="entry name" value="PEROXIDE STRESS-ACTIVATED HISTIDINE KINASE MAK3"/>
    <property type="match status" value="1"/>
</dbReference>
<dbReference type="EMBL" id="CP042906">
    <property type="protein sequence ID" value="QEX17219.1"/>
    <property type="molecule type" value="Genomic_DNA"/>
</dbReference>
<dbReference type="Pfam" id="PF02518">
    <property type="entry name" value="HATPase_c"/>
    <property type="match status" value="1"/>
</dbReference>
<dbReference type="InterPro" id="IPR005467">
    <property type="entry name" value="His_kinase_dom"/>
</dbReference>
<dbReference type="RefSeq" id="WP_151177496.1">
    <property type="nucleotide sequence ID" value="NZ_CP042906.1"/>
</dbReference>
<dbReference type="InterPro" id="IPR036890">
    <property type="entry name" value="HATPase_C_sf"/>
</dbReference>
<dbReference type="GO" id="GO:0000155">
    <property type="term" value="F:phosphorelay sensor kinase activity"/>
    <property type="evidence" value="ECO:0007669"/>
    <property type="project" value="InterPro"/>
</dbReference>
<evidence type="ECO:0000256" key="3">
    <source>
        <dbReference type="ARBA" id="ARBA00022553"/>
    </source>
</evidence>
<evidence type="ECO:0000256" key="9">
    <source>
        <dbReference type="SAM" id="MobiDB-lite"/>
    </source>
</evidence>
<evidence type="ECO:0000256" key="4">
    <source>
        <dbReference type="ARBA" id="ARBA00022679"/>
    </source>
</evidence>
<dbReference type="InterPro" id="IPR003594">
    <property type="entry name" value="HATPase_dom"/>
</dbReference>
<protein>
    <recommendedName>
        <fullName evidence="2">histidine kinase</fullName>
        <ecNumber evidence="2">2.7.13.3</ecNumber>
    </recommendedName>
</protein>
<name>A0A5J6MIM6_9PROT</name>
<dbReference type="KEGG" id="htq:FRZ44_25150"/>
<dbReference type="InterPro" id="IPR013767">
    <property type="entry name" value="PAS_fold"/>
</dbReference>
<dbReference type="Gene3D" id="3.30.565.10">
    <property type="entry name" value="Histidine kinase-like ATPase, C-terminal domain"/>
    <property type="match status" value="1"/>
</dbReference>
<dbReference type="Pfam" id="PF00989">
    <property type="entry name" value="PAS"/>
    <property type="match status" value="1"/>
</dbReference>
<dbReference type="PRINTS" id="PR00344">
    <property type="entry name" value="BCTRLSENSOR"/>
</dbReference>
<gene>
    <name evidence="11" type="ORF">FRZ44_25150</name>
</gene>
<dbReference type="SMART" id="SM00387">
    <property type="entry name" value="HATPase_c"/>
    <property type="match status" value="1"/>
</dbReference>
<dbReference type="InterPro" id="IPR035965">
    <property type="entry name" value="PAS-like_dom_sf"/>
</dbReference>
<dbReference type="InterPro" id="IPR036097">
    <property type="entry name" value="HisK_dim/P_sf"/>
</dbReference>
<feature type="compositionally biased region" description="Basic and acidic residues" evidence="9">
    <location>
        <begin position="19"/>
        <end position="31"/>
    </location>
</feature>
<dbReference type="Pfam" id="PF00512">
    <property type="entry name" value="HisKA"/>
    <property type="match status" value="1"/>
</dbReference>
<keyword evidence="7" id="KW-0067">ATP-binding</keyword>
<dbReference type="Proteomes" id="UP000326202">
    <property type="component" value="Chromosome"/>
</dbReference>
<keyword evidence="12" id="KW-1185">Reference proteome</keyword>
<dbReference type="EC" id="2.7.13.3" evidence="2"/>
<dbReference type="SUPFAM" id="SSF55874">
    <property type="entry name" value="ATPase domain of HSP90 chaperone/DNA topoisomerase II/histidine kinase"/>
    <property type="match status" value="1"/>
</dbReference>
<dbReference type="GO" id="GO:0005524">
    <property type="term" value="F:ATP binding"/>
    <property type="evidence" value="ECO:0007669"/>
    <property type="project" value="UniProtKB-KW"/>
</dbReference>
<dbReference type="InterPro" id="IPR004358">
    <property type="entry name" value="Sig_transdc_His_kin-like_C"/>
</dbReference>
<evidence type="ECO:0000256" key="6">
    <source>
        <dbReference type="ARBA" id="ARBA00022777"/>
    </source>
</evidence>
<dbReference type="InterPro" id="IPR003661">
    <property type="entry name" value="HisK_dim/P_dom"/>
</dbReference>
<keyword evidence="3" id="KW-0597">Phosphoprotein</keyword>
<dbReference type="SUPFAM" id="SSF55785">
    <property type="entry name" value="PYP-like sensor domain (PAS domain)"/>
    <property type="match status" value="1"/>
</dbReference>
<dbReference type="GO" id="GO:0006355">
    <property type="term" value="P:regulation of DNA-templated transcription"/>
    <property type="evidence" value="ECO:0007669"/>
    <property type="project" value="InterPro"/>
</dbReference>
<dbReference type="CDD" id="cd00082">
    <property type="entry name" value="HisKA"/>
    <property type="match status" value="1"/>
</dbReference>
<evidence type="ECO:0000256" key="8">
    <source>
        <dbReference type="ARBA" id="ARBA00023012"/>
    </source>
</evidence>